<feature type="non-terminal residue" evidence="1">
    <location>
        <position position="1"/>
    </location>
</feature>
<proteinExistence type="predicted"/>
<dbReference type="AlphaFoldDB" id="A0AAN4ZKF0"/>
<reference evidence="2" key="1">
    <citation type="submission" date="2022-10" db="EMBL/GenBank/DDBJ databases">
        <title>Genome assembly of Pristionchus species.</title>
        <authorList>
            <person name="Yoshida K."/>
            <person name="Sommer R.J."/>
        </authorList>
    </citation>
    <scope>NUCLEOTIDE SEQUENCE [LARGE SCALE GENOMIC DNA]</scope>
    <source>
        <strain evidence="2">RS5460</strain>
    </source>
</reference>
<dbReference type="EMBL" id="BTRK01000003">
    <property type="protein sequence ID" value="GMR40631.1"/>
    <property type="molecule type" value="Genomic_DNA"/>
</dbReference>
<dbReference type="Proteomes" id="UP001328107">
    <property type="component" value="Unassembled WGS sequence"/>
</dbReference>
<organism evidence="1 2">
    <name type="scientific">Pristionchus mayeri</name>
    <dbReference type="NCBI Taxonomy" id="1317129"/>
    <lineage>
        <taxon>Eukaryota</taxon>
        <taxon>Metazoa</taxon>
        <taxon>Ecdysozoa</taxon>
        <taxon>Nematoda</taxon>
        <taxon>Chromadorea</taxon>
        <taxon>Rhabditida</taxon>
        <taxon>Rhabditina</taxon>
        <taxon>Diplogasteromorpha</taxon>
        <taxon>Diplogasteroidea</taxon>
        <taxon>Neodiplogasteridae</taxon>
        <taxon>Pristionchus</taxon>
    </lineage>
</organism>
<evidence type="ECO:0000313" key="2">
    <source>
        <dbReference type="Proteomes" id="UP001328107"/>
    </source>
</evidence>
<comment type="caution">
    <text evidence="1">The sequence shown here is derived from an EMBL/GenBank/DDBJ whole genome shotgun (WGS) entry which is preliminary data.</text>
</comment>
<evidence type="ECO:0000313" key="1">
    <source>
        <dbReference type="EMBL" id="GMR40631.1"/>
    </source>
</evidence>
<feature type="non-terminal residue" evidence="1">
    <location>
        <position position="151"/>
    </location>
</feature>
<sequence>NLVCKRHSWNCGNSKLSTRFARSTLDRYSTNKVDFSIRLKQRLTSGTCVRATFFLAHDELVGRAASGRRPRAIPVARDHLCIDVTHDVAILVHFDEIDTLWTCRGCTFDFVVLNVERDDFARLNTFYERRTGTGTAWRYEAHHILGNSGSS</sequence>
<protein>
    <submittedName>
        <fullName evidence="1">Uncharacterized protein</fullName>
    </submittedName>
</protein>
<name>A0AAN4ZKF0_9BILA</name>
<keyword evidence="2" id="KW-1185">Reference proteome</keyword>
<gene>
    <name evidence="1" type="ORF">PMAYCL1PPCAC_10826</name>
</gene>
<accession>A0AAN4ZKF0</accession>